<keyword evidence="4" id="KW-1185">Reference proteome</keyword>
<dbReference type="EMBL" id="ML993619">
    <property type="protein sequence ID" value="KAF2161400.1"/>
    <property type="molecule type" value="Genomic_DNA"/>
</dbReference>
<dbReference type="AlphaFoldDB" id="A0A6A6C5D2"/>
<sequence length="645" mass="70770">MASSTVAGNLVIFGTPTAFFTSSELLDIELDEPWPDPLPPASSKPAYQSQPFCDVLDIVRLCSLGDDCKWHCANTLATASGPFPFTTLCDAEFCGVVADCGRATGLVELMQIQIRETSNWWATQAGCYERKAPLRSPLRLSFVVGAMVSVDGASACTSWPTVKVSSMPLFVFRIPYSVLSPLAASARRASRGDGAQLRSFYYENPNSSIMIQVLCYRPNMPMRFTVVIVNGSSRIPAARCKHHFSTVLSSPHHVPLAASTFRLSFLEALHEHCKNTFTHSSLRTVGHHLCQSHSLAIPTPLPHTMAHLPDPNGAGSRFEAKFVKICLKHSVDLGFSVNLESIETWKLSEEVVRALRKWKLGDFDDQSAYDMLKQLLGTDQKKQIAVVADIVSFAASKHGLRGDDFAREARGRAGVDKARYSFVATLRNIVFDSAIDSTLVATKSGDDMVEKKCKLVYKVAAYLLLDVLVDLQGDASYWEVSLGGNTVDGWSTKANGDGEDEGEETTNDESNNTALTTEDYIPGKSQEASAEFVETQSARRTNRAGLGHVRKSRSVLFNFTEQNKRMRLSHARAPAQISTSAIEEMSKKLNSAEGKNVRQAEEIWKLEAACSNYERVVAKFQAEAAEDKKTIEKLEAKLAARGSTS</sequence>
<gene>
    <name evidence="3" type="ORF">M409DRAFT_59110</name>
</gene>
<feature type="region of interest" description="Disordered" evidence="2">
    <location>
        <begin position="489"/>
        <end position="518"/>
    </location>
</feature>
<evidence type="ECO:0000313" key="4">
    <source>
        <dbReference type="Proteomes" id="UP000799537"/>
    </source>
</evidence>
<evidence type="ECO:0000313" key="3">
    <source>
        <dbReference type="EMBL" id="KAF2161400.1"/>
    </source>
</evidence>
<evidence type="ECO:0000256" key="1">
    <source>
        <dbReference type="SAM" id="Coils"/>
    </source>
</evidence>
<feature type="compositionally biased region" description="Acidic residues" evidence="2">
    <location>
        <begin position="497"/>
        <end position="507"/>
    </location>
</feature>
<keyword evidence="1" id="KW-0175">Coiled coil</keyword>
<reference evidence="3" key="1">
    <citation type="journal article" date="2020" name="Stud. Mycol.">
        <title>101 Dothideomycetes genomes: a test case for predicting lifestyles and emergence of pathogens.</title>
        <authorList>
            <person name="Haridas S."/>
            <person name="Albert R."/>
            <person name="Binder M."/>
            <person name="Bloem J."/>
            <person name="Labutti K."/>
            <person name="Salamov A."/>
            <person name="Andreopoulos B."/>
            <person name="Baker S."/>
            <person name="Barry K."/>
            <person name="Bills G."/>
            <person name="Bluhm B."/>
            <person name="Cannon C."/>
            <person name="Castanera R."/>
            <person name="Culley D."/>
            <person name="Daum C."/>
            <person name="Ezra D."/>
            <person name="Gonzalez J."/>
            <person name="Henrissat B."/>
            <person name="Kuo A."/>
            <person name="Liang C."/>
            <person name="Lipzen A."/>
            <person name="Lutzoni F."/>
            <person name="Magnuson J."/>
            <person name="Mondo S."/>
            <person name="Nolan M."/>
            <person name="Ohm R."/>
            <person name="Pangilinan J."/>
            <person name="Park H.-J."/>
            <person name="Ramirez L."/>
            <person name="Alfaro M."/>
            <person name="Sun H."/>
            <person name="Tritt A."/>
            <person name="Yoshinaga Y."/>
            <person name="Zwiers L.-H."/>
            <person name="Turgeon B."/>
            <person name="Goodwin S."/>
            <person name="Spatafora J."/>
            <person name="Crous P."/>
            <person name="Grigoriev I."/>
        </authorList>
    </citation>
    <scope>NUCLEOTIDE SEQUENCE</scope>
    <source>
        <strain evidence="3">ATCC 36951</strain>
    </source>
</reference>
<dbReference type="RefSeq" id="XP_033662289.1">
    <property type="nucleotide sequence ID" value="XM_033814100.1"/>
</dbReference>
<proteinExistence type="predicted"/>
<evidence type="ECO:0000256" key="2">
    <source>
        <dbReference type="SAM" id="MobiDB-lite"/>
    </source>
</evidence>
<feature type="coiled-coil region" evidence="1">
    <location>
        <begin position="582"/>
        <end position="637"/>
    </location>
</feature>
<protein>
    <submittedName>
        <fullName evidence="3">Uncharacterized protein</fullName>
    </submittedName>
</protein>
<dbReference type="GeneID" id="54567372"/>
<name>A0A6A6C5D2_ZASCE</name>
<organism evidence="3 4">
    <name type="scientific">Zasmidium cellare ATCC 36951</name>
    <dbReference type="NCBI Taxonomy" id="1080233"/>
    <lineage>
        <taxon>Eukaryota</taxon>
        <taxon>Fungi</taxon>
        <taxon>Dikarya</taxon>
        <taxon>Ascomycota</taxon>
        <taxon>Pezizomycotina</taxon>
        <taxon>Dothideomycetes</taxon>
        <taxon>Dothideomycetidae</taxon>
        <taxon>Mycosphaerellales</taxon>
        <taxon>Mycosphaerellaceae</taxon>
        <taxon>Zasmidium</taxon>
    </lineage>
</organism>
<dbReference type="Proteomes" id="UP000799537">
    <property type="component" value="Unassembled WGS sequence"/>
</dbReference>
<accession>A0A6A6C5D2</accession>